<protein>
    <submittedName>
        <fullName evidence="1">Uncharacterized protein</fullName>
    </submittedName>
</protein>
<dbReference type="EMBL" id="JNBS01002731">
    <property type="protein sequence ID" value="OQR89494.1"/>
    <property type="molecule type" value="Genomic_DNA"/>
</dbReference>
<dbReference type="InterPro" id="IPR036770">
    <property type="entry name" value="Ankyrin_rpt-contain_sf"/>
</dbReference>
<accession>A0A1V9YUI9</accession>
<name>A0A1V9YUI9_9STRA</name>
<evidence type="ECO:0000313" key="2">
    <source>
        <dbReference type="Proteomes" id="UP000243217"/>
    </source>
</evidence>
<proteinExistence type="predicted"/>
<sequence length="171" mass="19847">MLALFEACKKGNYAEMENCLSKLEDFTQKDAAGLTPLEYAKMKNHLNYHPYRKKLQAKLKPDYFDEDVFRQLAEVDPKWAKIYLNQFSPDNGYKYEFKQLDAIFGLSDVKTRALASILNDSIVPSQMDEKLDLLQHPVLKRVLDIKWDICSSKILSTCSHLYDNAYGYDKC</sequence>
<organism evidence="1 2">
    <name type="scientific">Thraustotheca clavata</name>
    <dbReference type="NCBI Taxonomy" id="74557"/>
    <lineage>
        <taxon>Eukaryota</taxon>
        <taxon>Sar</taxon>
        <taxon>Stramenopiles</taxon>
        <taxon>Oomycota</taxon>
        <taxon>Saprolegniomycetes</taxon>
        <taxon>Saprolegniales</taxon>
        <taxon>Achlyaceae</taxon>
        <taxon>Thraustotheca</taxon>
    </lineage>
</organism>
<comment type="caution">
    <text evidence="1">The sequence shown here is derived from an EMBL/GenBank/DDBJ whole genome shotgun (WGS) entry which is preliminary data.</text>
</comment>
<reference evidence="1 2" key="1">
    <citation type="journal article" date="2014" name="Genome Biol. Evol.">
        <title>The secreted proteins of Achlya hypogyna and Thraustotheca clavata identify the ancestral oomycete secretome and reveal gene acquisitions by horizontal gene transfer.</title>
        <authorList>
            <person name="Misner I."/>
            <person name="Blouin N."/>
            <person name="Leonard G."/>
            <person name="Richards T.A."/>
            <person name="Lane C.E."/>
        </authorList>
    </citation>
    <scope>NUCLEOTIDE SEQUENCE [LARGE SCALE GENOMIC DNA]</scope>
    <source>
        <strain evidence="1 2">ATCC 34112</strain>
    </source>
</reference>
<gene>
    <name evidence="1" type="ORF">THRCLA_22680</name>
</gene>
<dbReference type="SUPFAM" id="SSF48403">
    <property type="entry name" value="Ankyrin repeat"/>
    <property type="match status" value="1"/>
</dbReference>
<evidence type="ECO:0000313" key="1">
    <source>
        <dbReference type="EMBL" id="OQR89494.1"/>
    </source>
</evidence>
<dbReference type="OrthoDB" id="5402602at2759"/>
<dbReference type="AlphaFoldDB" id="A0A1V9YUI9"/>
<dbReference type="Proteomes" id="UP000243217">
    <property type="component" value="Unassembled WGS sequence"/>
</dbReference>
<keyword evidence="2" id="KW-1185">Reference proteome</keyword>